<dbReference type="GO" id="GO:0004818">
    <property type="term" value="F:glutamate-tRNA ligase activity"/>
    <property type="evidence" value="ECO:0007669"/>
    <property type="project" value="TreeGrafter"/>
</dbReference>
<evidence type="ECO:0000256" key="3">
    <source>
        <dbReference type="ARBA" id="ARBA00022840"/>
    </source>
</evidence>
<reference evidence="8 9" key="1">
    <citation type="submission" date="2019-08" db="EMBL/GenBank/DDBJ databases">
        <authorList>
            <person name="Alioto T."/>
            <person name="Alioto T."/>
            <person name="Gomez Garrido J."/>
        </authorList>
    </citation>
    <scope>NUCLEOTIDE SEQUENCE [LARGE SCALE GENOMIC DNA]</scope>
</reference>
<evidence type="ECO:0000256" key="6">
    <source>
        <dbReference type="RuleBase" id="RU363037"/>
    </source>
</evidence>
<dbReference type="Pfam" id="PF00749">
    <property type="entry name" value="tRNA-synt_1c"/>
    <property type="match status" value="1"/>
</dbReference>
<evidence type="ECO:0000313" key="8">
    <source>
        <dbReference type="EMBL" id="VVC37563.1"/>
    </source>
</evidence>
<dbReference type="GO" id="GO:0017102">
    <property type="term" value="C:methionyl glutamyl tRNA synthetase complex"/>
    <property type="evidence" value="ECO:0007669"/>
    <property type="project" value="TreeGrafter"/>
</dbReference>
<comment type="similarity">
    <text evidence="6">Belongs to the class-I aminoacyl-tRNA synthetase family.</text>
</comment>
<evidence type="ECO:0000256" key="5">
    <source>
        <dbReference type="ARBA" id="ARBA00023146"/>
    </source>
</evidence>
<dbReference type="GO" id="GO:0006424">
    <property type="term" value="P:glutamyl-tRNA aminoacylation"/>
    <property type="evidence" value="ECO:0007669"/>
    <property type="project" value="TreeGrafter"/>
</dbReference>
<sequence>MSKVQDTSELEKRVSVKKNLECYVKNKRNLWNNQELKFARYLHIGHAKAALLNQHYQMAFNGRLVMRFDDTNLAKEKEDFEKVILEDVDMLKIKPDNFTYSSDYFDAML</sequence>
<gene>
    <name evidence="8" type="ORF">CINCED_3A007522</name>
</gene>
<evidence type="ECO:0000256" key="1">
    <source>
        <dbReference type="ARBA" id="ARBA00022598"/>
    </source>
</evidence>
<proteinExistence type="inferred from homology"/>
<keyword evidence="9" id="KW-1185">Reference proteome</keyword>
<dbReference type="EMBL" id="CABPRJ010001449">
    <property type="protein sequence ID" value="VVC37563.1"/>
    <property type="molecule type" value="Genomic_DNA"/>
</dbReference>
<feature type="domain" description="Glutamyl/glutaminyl-tRNA synthetase class Ib catalytic" evidence="7">
    <location>
        <begin position="41"/>
        <end position="108"/>
    </location>
</feature>
<evidence type="ECO:0000259" key="7">
    <source>
        <dbReference type="Pfam" id="PF00749"/>
    </source>
</evidence>
<dbReference type="GO" id="GO:0005524">
    <property type="term" value="F:ATP binding"/>
    <property type="evidence" value="ECO:0007669"/>
    <property type="project" value="UniProtKB-KW"/>
</dbReference>
<dbReference type="Gene3D" id="3.40.50.620">
    <property type="entry name" value="HUPs"/>
    <property type="match status" value="1"/>
</dbReference>
<dbReference type="InterPro" id="IPR020058">
    <property type="entry name" value="Glu/Gln-tRNA-synth_Ib_cat-dom"/>
</dbReference>
<keyword evidence="1 6" id="KW-0436">Ligase</keyword>
<dbReference type="AlphaFoldDB" id="A0A5E4MYX1"/>
<dbReference type="PANTHER" id="PTHR43097:SF5">
    <property type="entry name" value="GLUTAMATE--TRNA LIGASE"/>
    <property type="match status" value="1"/>
</dbReference>
<keyword evidence="2 6" id="KW-0547">Nucleotide-binding</keyword>
<keyword evidence="5 6" id="KW-0030">Aminoacyl-tRNA synthetase</keyword>
<dbReference type="SUPFAM" id="SSF52374">
    <property type="entry name" value="Nucleotidylyl transferase"/>
    <property type="match status" value="1"/>
</dbReference>
<dbReference type="GO" id="GO:0005829">
    <property type="term" value="C:cytosol"/>
    <property type="evidence" value="ECO:0007669"/>
    <property type="project" value="TreeGrafter"/>
</dbReference>
<organism evidence="8 9">
    <name type="scientific">Cinara cedri</name>
    <dbReference type="NCBI Taxonomy" id="506608"/>
    <lineage>
        <taxon>Eukaryota</taxon>
        <taxon>Metazoa</taxon>
        <taxon>Ecdysozoa</taxon>
        <taxon>Arthropoda</taxon>
        <taxon>Hexapoda</taxon>
        <taxon>Insecta</taxon>
        <taxon>Pterygota</taxon>
        <taxon>Neoptera</taxon>
        <taxon>Paraneoptera</taxon>
        <taxon>Hemiptera</taxon>
        <taxon>Sternorrhyncha</taxon>
        <taxon>Aphidomorpha</taxon>
        <taxon>Aphidoidea</taxon>
        <taxon>Aphididae</taxon>
        <taxon>Lachninae</taxon>
        <taxon>Cinara</taxon>
    </lineage>
</organism>
<keyword evidence="3 6" id="KW-0067">ATP-binding</keyword>
<evidence type="ECO:0000313" key="9">
    <source>
        <dbReference type="Proteomes" id="UP000325440"/>
    </source>
</evidence>
<evidence type="ECO:0000256" key="4">
    <source>
        <dbReference type="ARBA" id="ARBA00022917"/>
    </source>
</evidence>
<dbReference type="InterPro" id="IPR050132">
    <property type="entry name" value="Gln/Glu-tRNA_Ligase"/>
</dbReference>
<dbReference type="InterPro" id="IPR014729">
    <property type="entry name" value="Rossmann-like_a/b/a_fold"/>
</dbReference>
<name>A0A5E4MYX1_9HEMI</name>
<protein>
    <submittedName>
        <fullName evidence="8">Rossmann-like alpha/beta/alpha sandwich fold,Glutamyl/glutaminyl-tRNA synthetase, class Ib</fullName>
    </submittedName>
</protein>
<evidence type="ECO:0000256" key="2">
    <source>
        <dbReference type="ARBA" id="ARBA00022741"/>
    </source>
</evidence>
<dbReference type="PANTHER" id="PTHR43097">
    <property type="entry name" value="GLUTAMINE-TRNA LIGASE"/>
    <property type="match status" value="1"/>
</dbReference>
<dbReference type="Proteomes" id="UP000325440">
    <property type="component" value="Unassembled WGS sequence"/>
</dbReference>
<dbReference type="OrthoDB" id="10250478at2759"/>
<accession>A0A5E4MYX1</accession>
<keyword evidence="4 6" id="KW-0648">Protein biosynthesis</keyword>